<gene>
    <name evidence="2" type="ORF">GRG538_LOCUS19427</name>
</gene>
<evidence type="ECO:0000313" key="2">
    <source>
        <dbReference type="EMBL" id="CAF3534165.1"/>
    </source>
</evidence>
<accession>A0A818JDL9</accession>
<keyword evidence="1" id="KW-1133">Transmembrane helix</keyword>
<reference evidence="2" key="1">
    <citation type="submission" date="2021-02" db="EMBL/GenBank/DDBJ databases">
        <authorList>
            <person name="Nowell W R."/>
        </authorList>
    </citation>
    <scope>NUCLEOTIDE SEQUENCE</scope>
</reference>
<evidence type="ECO:0000313" key="3">
    <source>
        <dbReference type="Proteomes" id="UP000663872"/>
    </source>
</evidence>
<evidence type="ECO:0000256" key="1">
    <source>
        <dbReference type="SAM" id="Phobius"/>
    </source>
</evidence>
<keyword evidence="1" id="KW-0812">Transmembrane</keyword>
<sequence length="1365" mass="148946">MKHTSSANRTKGAIGTSFRSLFNDTIFVTILISGLMFGLIQGSAASPLTASRVDVKKFSSGAWTAKSSAFSRDMHQLDKQYYYQAIEFSVPIMDTYTFTSKSLINTYGSIYDDSFNSSDPTLNLISQDNGSNNKGQFKMNAFLQPGHKYILVATTFSPKAVGKFLIVYSGPAAIKVRSQNQPRLASGERELSGATRATSIFITSLSSSSQSYNRPSGEEGLMYYFQAIQVTVSTAGSYMFESSSSIDTIGYFYNTYFDPSNPMVNLITDNDDDGLEVFQFRIQVYLQTGIPYVLVATTHVSADQGSLSVSATGPGSASLTSITPTTSIPIITLSTAPPMSSSYSGALSSASPVFVRPEGDPDEFYYFQAIQVTVPMAGSYVFRSESDLDTMGYFYDFSFDPSNPSTNLITDDDDNGHSLQFRIQVYLQTGRTYILVVTTHSESEQGSFLVSAFGPATVSLISFTPSTSRPITTQSTVPPISSTYSGSLSTTSPMFSRPDGDNEFFYFQAIQVSVSVSGSYIFQSNSTFDTMGFFYGVSFDPSVPLTNLLIDDDDDGDIIFQFRIQVSLRAGNTYILVVTSHREYEKGDFSIKTAGPSNVGLTSITPSTSRPIAIPTTRPVVLSVYSGSLSSSSSVFYRPEGDTDKYYYFRALRVTVPAAGNYMFESESIMDTMAYFYGTSFDPSSPLTNLIAEDDDDGGTALQFRLQIYLQPGLTYILVVTTHRPYASGNFRVKATGLATVSLTFITPSTSRPILTPTTPTSATQSTYTGALSANSAIFYRPDGGSNEYYYFQAIQVTISTAGFYTFKSNSTIDTRGYFYQNSFDPSNSAANLVTSDDDGGGSFQFRIQVYLETLRTYILVVTTHRAYITGDFSVSANGPAPLNLISITPVTSRPITTLSTAPSVSSSYAGEFSSSSLIFYRPDGNANSYYYFVALQITVSTAGTYIFTSNSTVDTMGYFYGDSFDPSQPLTNLITRNDDGGISLQFRIETFLETGRTYILAVTTHRERIMGTFTAFARGITSATLTPITPSTSRPITTRATTTPLPSSYASSLSSNSPFFTRPEATAGRRYFYQAIEVTIPTTGTYSFKSDSAIDVIGYFYQIYFDPSNPTINLITKEDDNGGSLQFLIQLFLQAGRRYFLVVSTHAESNTGSFSIRVGGPAIAVLASFTPTTTRSSTTVITVPSVLSTYMSALWPANLKFNRPNGDKRDYYYYDAIQITVYTSGAYTFTSKSYFGAVGYLYESSFDPSNPSNNLIHFGDVVGINGEFEIDVSLSNDRTYILVVTSSQPLRTGVFWIWGRGRASLTLTSSASSSGDSTPSPVTTTEPLVTTLKSSASIKTNTITTTITCMAIMLVLQMCQQRLF</sequence>
<protein>
    <submittedName>
        <fullName evidence="2">Uncharacterized protein</fullName>
    </submittedName>
</protein>
<comment type="caution">
    <text evidence="2">The sequence shown here is derived from an EMBL/GenBank/DDBJ whole genome shotgun (WGS) entry which is preliminary data.</text>
</comment>
<name>A0A818JDL9_9BILA</name>
<dbReference type="Proteomes" id="UP000663872">
    <property type="component" value="Unassembled WGS sequence"/>
</dbReference>
<dbReference type="EMBL" id="CAJNYT010003177">
    <property type="protein sequence ID" value="CAF3534165.1"/>
    <property type="molecule type" value="Genomic_DNA"/>
</dbReference>
<organism evidence="2 3">
    <name type="scientific">Rotaria socialis</name>
    <dbReference type="NCBI Taxonomy" id="392032"/>
    <lineage>
        <taxon>Eukaryota</taxon>
        <taxon>Metazoa</taxon>
        <taxon>Spiralia</taxon>
        <taxon>Gnathifera</taxon>
        <taxon>Rotifera</taxon>
        <taxon>Eurotatoria</taxon>
        <taxon>Bdelloidea</taxon>
        <taxon>Philodinida</taxon>
        <taxon>Philodinidae</taxon>
        <taxon>Rotaria</taxon>
    </lineage>
</organism>
<keyword evidence="1" id="KW-0472">Membrane</keyword>
<feature type="transmembrane region" description="Helical" evidence="1">
    <location>
        <begin position="21"/>
        <end position="40"/>
    </location>
</feature>
<proteinExistence type="predicted"/>